<proteinExistence type="inferred from homology"/>
<dbReference type="Gene3D" id="3.40.50.1820">
    <property type="entry name" value="alpha/beta hydrolase"/>
    <property type="match status" value="1"/>
</dbReference>
<dbReference type="Pfam" id="PF00295">
    <property type="entry name" value="Glyco_hydro_28"/>
    <property type="match status" value="1"/>
</dbReference>
<name>A0A1Q9CQS9_SYMMI</name>
<protein>
    <submittedName>
        <fullName evidence="6">Putative polygalacturonase</fullName>
    </submittedName>
</protein>
<accession>A0A1Q9CQS9</accession>
<dbReference type="PANTHER" id="PTHR31339">
    <property type="entry name" value="PECTIN LYASE-RELATED"/>
    <property type="match status" value="1"/>
</dbReference>
<evidence type="ECO:0000313" key="7">
    <source>
        <dbReference type="Proteomes" id="UP000186817"/>
    </source>
</evidence>
<keyword evidence="3 4" id="KW-0326">Glycosidase</keyword>
<feature type="transmembrane region" description="Helical" evidence="5">
    <location>
        <begin position="12"/>
        <end position="35"/>
    </location>
</feature>
<evidence type="ECO:0000256" key="1">
    <source>
        <dbReference type="ARBA" id="ARBA00008834"/>
    </source>
</evidence>
<dbReference type="Gene3D" id="2.160.20.10">
    <property type="entry name" value="Single-stranded right-handed beta-helix, Pectin lyase-like"/>
    <property type="match status" value="1"/>
</dbReference>
<keyword evidence="2 4" id="KW-0378">Hydrolase</keyword>
<keyword evidence="5" id="KW-0472">Membrane</keyword>
<reference evidence="6 7" key="1">
    <citation type="submission" date="2016-02" db="EMBL/GenBank/DDBJ databases">
        <title>Genome analysis of coral dinoflagellate symbionts highlights evolutionary adaptations to a symbiotic lifestyle.</title>
        <authorList>
            <person name="Aranda M."/>
            <person name="Li Y."/>
            <person name="Liew Y.J."/>
            <person name="Baumgarten S."/>
            <person name="Simakov O."/>
            <person name="Wilson M."/>
            <person name="Piel J."/>
            <person name="Ashoor H."/>
            <person name="Bougouffa S."/>
            <person name="Bajic V.B."/>
            <person name="Ryu T."/>
            <person name="Ravasi T."/>
            <person name="Bayer T."/>
            <person name="Micklem G."/>
            <person name="Kim H."/>
            <person name="Bhak J."/>
            <person name="Lajeunesse T.C."/>
            <person name="Voolstra C.R."/>
        </authorList>
    </citation>
    <scope>NUCLEOTIDE SEQUENCE [LARGE SCALE GENOMIC DNA]</scope>
    <source>
        <strain evidence="6 7">CCMP2467</strain>
    </source>
</reference>
<dbReference type="InterPro" id="IPR029058">
    <property type="entry name" value="AB_hydrolase_fold"/>
</dbReference>
<organism evidence="6 7">
    <name type="scientific">Symbiodinium microadriaticum</name>
    <name type="common">Dinoflagellate</name>
    <name type="synonym">Zooxanthella microadriatica</name>
    <dbReference type="NCBI Taxonomy" id="2951"/>
    <lineage>
        <taxon>Eukaryota</taxon>
        <taxon>Sar</taxon>
        <taxon>Alveolata</taxon>
        <taxon>Dinophyceae</taxon>
        <taxon>Suessiales</taxon>
        <taxon>Symbiodiniaceae</taxon>
        <taxon>Symbiodinium</taxon>
    </lineage>
</organism>
<evidence type="ECO:0000256" key="4">
    <source>
        <dbReference type="RuleBase" id="RU361169"/>
    </source>
</evidence>
<dbReference type="PANTHER" id="PTHR31339:SF9">
    <property type="entry name" value="PLASMIN AND FIBRONECTIN-BINDING PROTEIN A"/>
    <property type="match status" value="1"/>
</dbReference>
<dbReference type="Proteomes" id="UP000186817">
    <property type="component" value="Unassembled WGS sequence"/>
</dbReference>
<dbReference type="InterPro" id="IPR011050">
    <property type="entry name" value="Pectin_lyase_fold/virulence"/>
</dbReference>
<dbReference type="InterPro" id="IPR012334">
    <property type="entry name" value="Pectin_lyas_fold"/>
</dbReference>
<dbReference type="SMART" id="SM00710">
    <property type="entry name" value="PbH1"/>
    <property type="match status" value="4"/>
</dbReference>
<dbReference type="AlphaFoldDB" id="A0A1Q9CQS9"/>
<keyword evidence="5" id="KW-1133">Transmembrane helix</keyword>
<dbReference type="GO" id="GO:0005975">
    <property type="term" value="P:carbohydrate metabolic process"/>
    <property type="evidence" value="ECO:0007669"/>
    <property type="project" value="InterPro"/>
</dbReference>
<evidence type="ECO:0000256" key="3">
    <source>
        <dbReference type="ARBA" id="ARBA00023295"/>
    </source>
</evidence>
<gene>
    <name evidence="6" type="ORF">AK812_SmicGene33750</name>
</gene>
<keyword evidence="7" id="KW-1185">Reference proteome</keyword>
<dbReference type="InterPro" id="IPR006626">
    <property type="entry name" value="PbH1"/>
</dbReference>
<dbReference type="SUPFAM" id="SSF53474">
    <property type="entry name" value="alpha/beta-Hydrolases"/>
    <property type="match status" value="1"/>
</dbReference>
<evidence type="ECO:0000256" key="5">
    <source>
        <dbReference type="SAM" id="Phobius"/>
    </source>
</evidence>
<dbReference type="OMA" id="PENRWHG"/>
<dbReference type="EMBL" id="LSRX01000985">
    <property type="protein sequence ID" value="OLP85279.1"/>
    <property type="molecule type" value="Genomic_DNA"/>
</dbReference>
<keyword evidence="5" id="KW-0812">Transmembrane</keyword>
<comment type="similarity">
    <text evidence="1 4">Belongs to the glycosyl hydrolase 28 family.</text>
</comment>
<dbReference type="OrthoDB" id="187139at2759"/>
<dbReference type="SUPFAM" id="SSF51126">
    <property type="entry name" value="Pectin lyase-like"/>
    <property type="match status" value="1"/>
</dbReference>
<comment type="caution">
    <text evidence="6">The sequence shown here is derived from an EMBL/GenBank/DDBJ whole genome shotgun (WGS) entry which is preliminary data.</text>
</comment>
<sequence>MAATPSPKPKVLARLWPTFCIMVLAGLLATSTGYFSLQDTSSLGRRWMVGQAPLPTSSANQSDDFEELRQELREELRPQANKADAEVLANFNSGKKSDNNQVRICNPCWFGAVGDGKTDNTEAFRAAMDICSANRSWGTERFILQIPKGIFVLGSVNLTSKMTLHLLKGSKLLGVSSPDSYPLLPALPSYGLNRDWSLDPSKRHAALLFGYNLSDVTIEGPGIIDGNGSWWWSRFSKTHVLLHHGRPSLIQCMFCANITLRRIRLQNPAFWNTHFYASKSILVERVNITAPYDSPNTDGINLDSVVHAIVRHSEISTGDDAIAIKSGLNQAGLTFAMPSAHIHLHDLAIRSKCLSVGSEMSGGVYDVRVENVKFGDNRPENRWHGIFIKSSRWRGGVVRDLYFHNIYSVARSGLKRQTKVFIKISMQYSSRNGLEGEASEQPPAFINFTFETISSNGAKQVADISGLPDSPITDIVFKDVTGSNYEQGIYCSRTRGIRVLNSDVKAVDCLAHLVDPSLRDELDHLDPPAGPDVHDAHSWLDKRKKLIAAVFGNSSLPTKSKPDNIQKLQRGLYAIHWDLPGHGLRSTVFAAPLRKSKSAVLWHHGHHDCVCPSASTTHMPSRAKHPKRKYGVRPGWIQGPCRMGCMGTKHTKERAANGTGYTWWDLDNVTRFFHALGHNVFILSMPLVGVNFDSRRSTNWTDHWWFQHHESLGDSALRYFCEPVILTINYALSLGFQDVVLAGLSGGGWTTSLVSAMDRRVVKSIPVAGVLPWALRFDRTAAGIEATGDIGDYEQICKLKPFPFKNGARHKGYGWRRDAGREYCQACNYKCQFLLAGFEQHRWQLQIFHEDDTCCYAAAGRHQEFLAYESDIRTALASQQLHGWFTVVVTDHRLHELCAEDKRVIQAALTMQLTPKNGAWDILPCDVLHGKSNRAATCYRDSDIQHARKWPCRIVGAKDVQVNFVADSEYPICFGGLGGYCVPEASTWEIFMDEGNEQDGPHPVLKMGLAKADTSRGRWQEVFTQWEPWQSAKAMMEAYATNALEGASELAMEDGDEA</sequence>
<dbReference type="InterPro" id="IPR000743">
    <property type="entry name" value="Glyco_hydro_28"/>
</dbReference>
<dbReference type="GO" id="GO:0004650">
    <property type="term" value="F:polygalacturonase activity"/>
    <property type="evidence" value="ECO:0007669"/>
    <property type="project" value="InterPro"/>
</dbReference>
<evidence type="ECO:0000313" key="6">
    <source>
        <dbReference type="EMBL" id="OLP85279.1"/>
    </source>
</evidence>
<evidence type="ECO:0000256" key="2">
    <source>
        <dbReference type="ARBA" id="ARBA00022801"/>
    </source>
</evidence>
<dbReference type="InterPro" id="IPR051801">
    <property type="entry name" value="GH28_Enzymes"/>
</dbReference>